<gene>
    <name evidence="1" type="ORF">SDC9_143780</name>
</gene>
<protein>
    <submittedName>
        <fullName evidence="1">Uncharacterized protein</fullName>
    </submittedName>
</protein>
<sequence>MPGKYHFNGCPLFFNFKCSEIKEQANVFFSIDHLQLFLIFVVISRLGVTSPEWSNFIDHISQLRVGIEVDPSSKVHPNF</sequence>
<comment type="caution">
    <text evidence="1">The sequence shown here is derived from an EMBL/GenBank/DDBJ whole genome shotgun (WGS) entry which is preliminary data.</text>
</comment>
<evidence type="ECO:0000313" key="1">
    <source>
        <dbReference type="EMBL" id="MPM96615.1"/>
    </source>
</evidence>
<proteinExistence type="predicted"/>
<organism evidence="1">
    <name type="scientific">bioreactor metagenome</name>
    <dbReference type="NCBI Taxonomy" id="1076179"/>
    <lineage>
        <taxon>unclassified sequences</taxon>
        <taxon>metagenomes</taxon>
        <taxon>ecological metagenomes</taxon>
    </lineage>
</organism>
<name>A0A645E532_9ZZZZ</name>
<accession>A0A645E532</accession>
<dbReference type="EMBL" id="VSSQ01042978">
    <property type="protein sequence ID" value="MPM96615.1"/>
    <property type="molecule type" value="Genomic_DNA"/>
</dbReference>
<dbReference type="AlphaFoldDB" id="A0A645E532"/>
<reference evidence="1" key="1">
    <citation type="submission" date="2019-08" db="EMBL/GenBank/DDBJ databases">
        <authorList>
            <person name="Kucharzyk K."/>
            <person name="Murdoch R.W."/>
            <person name="Higgins S."/>
            <person name="Loffler F."/>
        </authorList>
    </citation>
    <scope>NUCLEOTIDE SEQUENCE</scope>
</reference>